<feature type="compositionally biased region" description="Polar residues" evidence="1">
    <location>
        <begin position="9"/>
        <end position="24"/>
    </location>
</feature>
<dbReference type="AlphaFoldDB" id="A0A392TBZ7"/>
<feature type="non-terminal residue" evidence="2">
    <location>
        <position position="33"/>
    </location>
</feature>
<proteinExistence type="predicted"/>
<dbReference type="EMBL" id="LXQA010549974">
    <property type="protein sequence ID" value="MCI58673.1"/>
    <property type="molecule type" value="Genomic_DNA"/>
</dbReference>
<name>A0A392TBZ7_9FABA</name>
<evidence type="ECO:0000313" key="2">
    <source>
        <dbReference type="EMBL" id="MCI58673.1"/>
    </source>
</evidence>
<keyword evidence="3" id="KW-1185">Reference proteome</keyword>
<evidence type="ECO:0000256" key="1">
    <source>
        <dbReference type="SAM" id="MobiDB-lite"/>
    </source>
</evidence>
<protein>
    <submittedName>
        <fullName evidence="2">Uncharacterized protein</fullName>
    </submittedName>
</protein>
<comment type="caution">
    <text evidence="2">The sequence shown here is derived from an EMBL/GenBank/DDBJ whole genome shotgun (WGS) entry which is preliminary data.</text>
</comment>
<reference evidence="2 3" key="1">
    <citation type="journal article" date="2018" name="Front. Plant Sci.">
        <title>Red Clover (Trifolium pratense) and Zigzag Clover (T. medium) - A Picture of Genomic Similarities and Differences.</title>
        <authorList>
            <person name="Dluhosova J."/>
            <person name="Istvanek J."/>
            <person name="Nedelnik J."/>
            <person name="Repkova J."/>
        </authorList>
    </citation>
    <scope>NUCLEOTIDE SEQUENCE [LARGE SCALE GENOMIC DNA]</scope>
    <source>
        <strain evidence="3">cv. 10/8</strain>
        <tissue evidence="2">Leaf</tissue>
    </source>
</reference>
<dbReference type="Proteomes" id="UP000265520">
    <property type="component" value="Unassembled WGS sequence"/>
</dbReference>
<sequence>MSRQGGGENATNGGDVQTRGSSKVNLRPVIWIA</sequence>
<organism evidence="2 3">
    <name type="scientific">Trifolium medium</name>
    <dbReference type="NCBI Taxonomy" id="97028"/>
    <lineage>
        <taxon>Eukaryota</taxon>
        <taxon>Viridiplantae</taxon>
        <taxon>Streptophyta</taxon>
        <taxon>Embryophyta</taxon>
        <taxon>Tracheophyta</taxon>
        <taxon>Spermatophyta</taxon>
        <taxon>Magnoliopsida</taxon>
        <taxon>eudicotyledons</taxon>
        <taxon>Gunneridae</taxon>
        <taxon>Pentapetalae</taxon>
        <taxon>rosids</taxon>
        <taxon>fabids</taxon>
        <taxon>Fabales</taxon>
        <taxon>Fabaceae</taxon>
        <taxon>Papilionoideae</taxon>
        <taxon>50 kb inversion clade</taxon>
        <taxon>NPAAA clade</taxon>
        <taxon>Hologalegina</taxon>
        <taxon>IRL clade</taxon>
        <taxon>Trifolieae</taxon>
        <taxon>Trifolium</taxon>
    </lineage>
</organism>
<accession>A0A392TBZ7</accession>
<evidence type="ECO:0000313" key="3">
    <source>
        <dbReference type="Proteomes" id="UP000265520"/>
    </source>
</evidence>
<feature type="region of interest" description="Disordered" evidence="1">
    <location>
        <begin position="1"/>
        <end position="33"/>
    </location>
</feature>